<reference evidence="9" key="2">
    <citation type="submission" date="2015-06" db="UniProtKB">
        <authorList>
            <consortium name="EnsemblMetazoa"/>
        </authorList>
    </citation>
    <scope>IDENTIFICATION</scope>
</reference>
<dbReference type="InterPro" id="IPR007632">
    <property type="entry name" value="Anoctamin"/>
</dbReference>
<dbReference type="EMBL" id="CAEY01001959">
    <property type="status" value="NOT_ANNOTATED_CDS"/>
    <property type="molecule type" value="Genomic_DNA"/>
</dbReference>
<dbReference type="EnsemblMetazoa" id="tetur08g07090.1">
    <property type="protein sequence ID" value="tetur08g07090.1"/>
    <property type="gene ID" value="tetur08g07090"/>
</dbReference>
<feature type="domain" description="Anoctamin transmembrane" evidence="8">
    <location>
        <begin position="248"/>
        <end position="653"/>
    </location>
</feature>
<comment type="caution">
    <text evidence="6">Lacks conserved residue(s) required for the propagation of feature annotation.</text>
</comment>
<dbReference type="HOGENOM" id="CLU_006685_2_3_1"/>
<dbReference type="STRING" id="32264.T1KCC0"/>
<evidence type="ECO:0000259" key="8">
    <source>
        <dbReference type="Pfam" id="PF04547"/>
    </source>
</evidence>
<proteinExistence type="inferred from homology"/>
<evidence type="ECO:0000256" key="3">
    <source>
        <dbReference type="ARBA" id="ARBA00022692"/>
    </source>
</evidence>
<keyword evidence="10" id="KW-1185">Reference proteome</keyword>
<keyword evidence="4 6" id="KW-1133">Transmembrane helix</keyword>
<feature type="transmembrane region" description="Helical" evidence="6">
    <location>
        <begin position="541"/>
        <end position="564"/>
    </location>
</feature>
<organism evidence="9 10">
    <name type="scientific">Tetranychus urticae</name>
    <name type="common">Two-spotted spider mite</name>
    <dbReference type="NCBI Taxonomy" id="32264"/>
    <lineage>
        <taxon>Eukaryota</taxon>
        <taxon>Metazoa</taxon>
        <taxon>Ecdysozoa</taxon>
        <taxon>Arthropoda</taxon>
        <taxon>Chelicerata</taxon>
        <taxon>Arachnida</taxon>
        <taxon>Acari</taxon>
        <taxon>Acariformes</taxon>
        <taxon>Trombidiformes</taxon>
        <taxon>Prostigmata</taxon>
        <taxon>Eleutherengona</taxon>
        <taxon>Raphignathae</taxon>
        <taxon>Tetranychoidea</taxon>
        <taxon>Tetranychidae</taxon>
        <taxon>Tetranychus</taxon>
    </lineage>
</organism>
<dbReference type="eggNOG" id="KOG2513">
    <property type="taxonomic scope" value="Eukaryota"/>
</dbReference>
<evidence type="ECO:0000256" key="6">
    <source>
        <dbReference type="RuleBase" id="RU280814"/>
    </source>
</evidence>
<evidence type="ECO:0000313" key="9">
    <source>
        <dbReference type="EnsemblMetazoa" id="tetur08g07090.1"/>
    </source>
</evidence>
<dbReference type="Pfam" id="PF04547">
    <property type="entry name" value="Anoctamin"/>
    <property type="match status" value="1"/>
</dbReference>
<protein>
    <recommendedName>
        <fullName evidence="6">Anoctamin</fullName>
    </recommendedName>
</protein>
<keyword evidence="3 6" id="KW-0812">Transmembrane</keyword>
<accession>T1KCC0</accession>
<keyword evidence="5 6" id="KW-0472">Membrane</keyword>
<feature type="transmembrane region" description="Helical" evidence="6">
    <location>
        <begin position="454"/>
        <end position="473"/>
    </location>
</feature>
<evidence type="ECO:0000256" key="2">
    <source>
        <dbReference type="ARBA" id="ARBA00009671"/>
    </source>
</evidence>
<evidence type="ECO:0000313" key="10">
    <source>
        <dbReference type="Proteomes" id="UP000015104"/>
    </source>
</evidence>
<sequence length="688" mass="79507">MDEDYPPGTSFCLKEDKSTDGEMSTLTGNSNIDSRRRIKEQFRRQKEALVRLIERQRHQLEEGGKHLIWKRKSEQSLIHDVVIIFPPKGYVIMDSLQNLINKLVPQLLVEKKALANKNEQAFYISAEHEWLQETATILGYLPESNVNQGSSSSPSKSTKSFSSNLSAATRQNIIRYYLNTLRWFKESSSFDESMVSQMKLIDGEAIIPKLLQLKYIKQILPLHDEEALSQLRNSWASDFLAPQPLKKIYSYFGIKIALYFAFLGHYTYSLIVPGVTGLLISLSCGDQFINDVCLTLFPILLTIWSSIYLESWKNYCSSLTSQWSSNSCNLQLIDVRPQFHGIVTRKGSHGIAEIFYPPWKRKLFFYFITIPVMGLSLLIVFLSMFHMLHFQTWWDDVAIGEQFYPRWTSYFPKVLFGLVIHILDVVYEKIALWLNKKENYQYQETYESNLMIKLVLFQFVNSFLSLFYIAFYIGDMNKLREQMIALLITRQVIGNIKESLWPFVTQSYKLSPTLSASDVSQAELESSLYSYESTFEDYLELYIQFGYVALFSVTFPLAAFCALINNLIEIRSDAFKLCVTYQRPFSIQGNRNLLIWEKAMNIMIYVSIVVNCSLLVKSGQLERLLPMLNQSQIIITGVILEHLLIIIKLAIEKFDCNSVINYFVYNYSQLVGTTTSVKLAQAKEKKTD</sequence>
<evidence type="ECO:0000256" key="4">
    <source>
        <dbReference type="ARBA" id="ARBA00022989"/>
    </source>
</evidence>
<dbReference type="PANTHER" id="PTHR12308:SF51">
    <property type="entry name" value="ANOCTAMIN-8"/>
    <property type="match status" value="1"/>
</dbReference>
<evidence type="ECO:0000256" key="7">
    <source>
        <dbReference type="SAM" id="MobiDB-lite"/>
    </source>
</evidence>
<dbReference type="Proteomes" id="UP000015104">
    <property type="component" value="Unassembled WGS sequence"/>
</dbReference>
<comment type="similarity">
    <text evidence="2 6">Belongs to the anoctamin family.</text>
</comment>
<feature type="region of interest" description="Disordered" evidence="7">
    <location>
        <begin position="1"/>
        <end position="27"/>
    </location>
</feature>
<evidence type="ECO:0000256" key="1">
    <source>
        <dbReference type="ARBA" id="ARBA00004141"/>
    </source>
</evidence>
<dbReference type="InterPro" id="IPR049452">
    <property type="entry name" value="Anoctamin_TM"/>
</dbReference>
<dbReference type="GO" id="GO:0005886">
    <property type="term" value="C:plasma membrane"/>
    <property type="evidence" value="ECO:0007669"/>
    <property type="project" value="TreeGrafter"/>
</dbReference>
<feature type="transmembrane region" description="Helical" evidence="6">
    <location>
        <begin position="256"/>
        <end position="282"/>
    </location>
</feature>
<name>T1KCC0_TETUR</name>
<reference evidence="10" key="1">
    <citation type="submission" date="2011-08" db="EMBL/GenBank/DDBJ databases">
        <authorList>
            <person name="Rombauts S."/>
        </authorList>
    </citation>
    <scope>NUCLEOTIDE SEQUENCE</scope>
    <source>
        <strain evidence="10">London</strain>
    </source>
</reference>
<dbReference type="AlphaFoldDB" id="T1KCC0"/>
<feature type="transmembrane region" description="Helical" evidence="6">
    <location>
        <begin position="363"/>
        <end position="385"/>
    </location>
</feature>
<dbReference type="GO" id="GO:0005254">
    <property type="term" value="F:chloride channel activity"/>
    <property type="evidence" value="ECO:0007669"/>
    <property type="project" value="TreeGrafter"/>
</dbReference>
<dbReference type="PANTHER" id="PTHR12308">
    <property type="entry name" value="ANOCTAMIN"/>
    <property type="match status" value="1"/>
</dbReference>
<evidence type="ECO:0000256" key="5">
    <source>
        <dbReference type="ARBA" id="ARBA00023136"/>
    </source>
</evidence>
<comment type="subcellular location">
    <subcellularLocation>
        <location evidence="1 6">Membrane</location>
        <topology evidence="1 6">Multi-pass membrane protein</topology>
    </subcellularLocation>
</comment>
<feature type="transmembrane region" description="Helical" evidence="6">
    <location>
        <begin position="288"/>
        <end position="309"/>
    </location>
</feature>
<feature type="transmembrane region" description="Helical" evidence="6">
    <location>
        <begin position="414"/>
        <end position="434"/>
    </location>
</feature>